<proteinExistence type="predicted"/>
<sequence length="1288" mass="142364">MTILRTLLKFILALVLIVVLLWLVALGALHTKIGQKWALKQTVHYFERQTQTRIHADDIDFIFPLGLSIQGLSLTDGGEEMLTIQQLDFSCAYWLLLEGRFVCSSLHAKGIHVIKLPSNEQASTSEAPSKPLKILENALIPFYVKFENILFRDIELSPAVINRLALPAQIAEKANQSLFSLKGSVSNNPFRNTISSQLLIRITDKTEQTPPILFGIDLYDRQLALSTHYNHLSYPIKIGDEPTIIDATMALFAAAPLNIWQEALENGMQGDNSIEGQFKIIANLPDTPSSLATLLGNEVVLKGKYAWKADNRLHVWNTQLKSHGINLKGSAVIDSSYNIHDGLFEGNLQNLSYLSPFIQRDLEGPLALQGEISGPLMTPTMTLQGSSAAIRIQNHLFKQVSSTLIAAFQADHLEGILNLSLNYKDNPCHLLTAFKSSPGWIQFSDLELNALHSRIQGSLQLNSSNSILEGYLEAYSRNFNEFTAFLPFPIYGEGEAKIHLKPISGQRGIRQGGICDLSGYALRWSDLYAEQLTGQIVIEPSDSGKDIYHLTSKIDAQNIRWADKQMASLSLTSTHEADLINFSLNDLSAKVFAKEVKWPQGKAQEAAVDVYLADPLKSLQGELRFSIQKIKTPVAVFDHLQGQTTINPSDKFWPFTLQGQGQWKDQWTAQTEGFWHIGKDSRELILTHLNGSFGPYPLMLLKDLTLVQESDKIQVSDLLVRWGEAELAAEFLMERQTVSFHFNTNEISTEILHSIAPDLPLTGKASFNGYLEGLIQQPTGELKVHLHNMQITEDIFTQKPLIQGEIDFSIHESGIELQSTLNGIGNTPVIAYGTLPFTASLSPPGLNVSQITPFSLNLEAEGKIDPYMHLLYNDSTNLTGDVKIALNLSGQINAPRIQGSIDLYNGAYESLSSGSTFHNIQAHLEGDGSKIVLKNLSAENTKSGSITASGVIDVDKNKDFPFDLQIHPSHIFIMESDYANISASGPLRLIGTRKKAKLQGNLAVDTAVIDMEGALPKQIKSVEVKYINLKEGEQLPQHLEAPSTLSSVEFDIKLQFPGKVLIEGKHLTSEWKGAIAITGTPTDPLLNGDLRVMRGEYNFNGKVFNLTQGSIHFAGSPGKKTSIYVVASKEIDRIKADIIVKGPTNKLVVSFRSNPPLSQREILSYILFNRGISDITPDQGDQLSQSFISLNESEQTSSSDDFLTRIRNNIGIDRLDITSNDSENKDLALQVGKYITEGVFVSINKSISDIGNRLAIEAKIHKNLKAQAEVEIGGDAQGKVSLKWKKDY</sequence>
<dbReference type="InterPro" id="IPR007452">
    <property type="entry name" value="TamB_C"/>
</dbReference>
<gene>
    <name evidence="6" type="ORF">PNK_0878</name>
</gene>
<dbReference type="PANTHER" id="PTHR36985">
    <property type="entry name" value="TRANSLOCATION AND ASSEMBLY MODULE SUBUNIT TAMB"/>
    <property type="match status" value="1"/>
</dbReference>
<reference evidence="7" key="1">
    <citation type="submission" date="2015-09" db="EMBL/GenBank/DDBJ databases">
        <authorList>
            <person name="Bertelli C."/>
        </authorList>
    </citation>
    <scope>NUCLEOTIDE SEQUENCE [LARGE SCALE GENOMIC DNA]</scope>
    <source>
        <strain evidence="7">KNic</strain>
    </source>
</reference>
<dbReference type="RefSeq" id="WP_059060529.1">
    <property type="nucleotide sequence ID" value="NZ_LN879502.1"/>
</dbReference>
<protein>
    <submittedName>
        <fullName evidence="6">Conserved putative membrane protein</fullName>
    </submittedName>
</protein>
<keyword evidence="4" id="KW-0472">Membrane</keyword>
<evidence type="ECO:0000259" key="5">
    <source>
        <dbReference type="Pfam" id="PF04357"/>
    </source>
</evidence>
<keyword evidence="7" id="KW-1185">Reference proteome</keyword>
<evidence type="ECO:0000256" key="2">
    <source>
        <dbReference type="ARBA" id="ARBA00022692"/>
    </source>
</evidence>
<feature type="domain" description="Translocation and assembly module TamB C-terminal" evidence="5">
    <location>
        <begin position="936"/>
        <end position="1288"/>
    </location>
</feature>
<dbReference type="GO" id="GO:0097347">
    <property type="term" value="C:TAM protein secretion complex"/>
    <property type="evidence" value="ECO:0007669"/>
    <property type="project" value="TreeGrafter"/>
</dbReference>
<keyword evidence="3" id="KW-1133">Transmembrane helix</keyword>
<organism evidence="6 7">
    <name type="scientific">Candidatus Protochlamydia naegleriophila</name>
    <dbReference type="NCBI Taxonomy" id="389348"/>
    <lineage>
        <taxon>Bacteria</taxon>
        <taxon>Pseudomonadati</taxon>
        <taxon>Chlamydiota</taxon>
        <taxon>Chlamydiia</taxon>
        <taxon>Parachlamydiales</taxon>
        <taxon>Parachlamydiaceae</taxon>
        <taxon>Candidatus Protochlamydia</taxon>
    </lineage>
</organism>
<evidence type="ECO:0000256" key="3">
    <source>
        <dbReference type="ARBA" id="ARBA00022989"/>
    </source>
</evidence>
<dbReference type="GO" id="GO:0005886">
    <property type="term" value="C:plasma membrane"/>
    <property type="evidence" value="ECO:0007669"/>
    <property type="project" value="InterPro"/>
</dbReference>
<dbReference type="GO" id="GO:0009306">
    <property type="term" value="P:protein secretion"/>
    <property type="evidence" value="ECO:0007669"/>
    <property type="project" value="InterPro"/>
</dbReference>
<dbReference type="PATRIC" id="fig|389348.3.peg.963"/>
<dbReference type="PANTHER" id="PTHR36985:SF1">
    <property type="entry name" value="TRANSLOCATION AND ASSEMBLY MODULE SUBUNIT TAMB"/>
    <property type="match status" value="1"/>
</dbReference>
<dbReference type="Proteomes" id="UP000069902">
    <property type="component" value="Chromosome cPNK"/>
</dbReference>
<evidence type="ECO:0000256" key="1">
    <source>
        <dbReference type="ARBA" id="ARBA00004167"/>
    </source>
</evidence>
<name>A0A0U5JBJ8_9BACT</name>
<evidence type="ECO:0000313" key="7">
    <source>
        <dbReference type="Proteomes" id="UP000069902"/>
    </source>
</evidence>
<dbReference type="Pfam" id="PF04357">
    <property type="entry name" value="TamB"/>
    <property type="match status" value="1"/>
</dbReference>
<dbReference type="KEGG" id="pnl:PNK_0878"/>
<keyword evidence="2" id="KW-0812">Transmembrane</keyword>
<dbReference type="InParanoid" id="A0A0U5JBJ8"/>
<accession>A0A0U5JBJ8</accession>
<comment type="subcellular location">
    <subcellularLocation>
        <location evidence="1">Membrane</location>
        <topology evidence="1">Single-pass membrane protein</topology>
    </subcellularLocation>
</comment>
<evidence type="ECO:0000256" key="4">
    <source>
        <dbReference type="ARBA" id="ARBA00023136"/>
    </source>
</evidence>
<dbReference type="EMBL" id="LN879502">
    <property type="protein sequence ID" value="CUI16503.1"/>
    <property type="molecule type" value="Genomic_DNA"/>
</dbReference>
<dbReference type="STRING" id="389348.PNK_0878"/>
<evidence type="ECO:0000313" key="6">
    <source>
        <dbReference type="EMBL" id="CUI16503.1"/>
    </source>
</evidence>